<dbReference type="GO" id="GO:0043564">
    <property type="term" value="C:Ku70:Ku80 complex"/>
    <property type="evidence" value="ECO:0007669"/>
    <property type="project" value="TreeGrafter"/>
</dbReference>
<keyword evidence="8" id="KW-0233">DNA recombination</keyword>
<feature type="domain" description="Ku" evidence="11">
    <location>
        <begin position="277"/>
        <end position="407"/>
    </location>
</feature>
<dbReference type="GO" id="GO:0042162">
    <property type="term" value="F:telomeric DNA binding"/>
    <property type="evidence" value="ECO:0007669"/>
    <property type="project" value="TreeGrafter"/>
</dbReference>
<evidence type="ECO:0000313" key="13">
    <source>
        <dbReference type="Proteomes" id="UP000801492"/>
    </source>
</evidence>
<evidence type="ECO:0000256" key="9">
    <source>
        <dbReference type="ARBA" id="ARBA00023204"/>
    </source>
</evidence>
<evidence type="ECO:0000313" key="12">
    <source>
        <dbReference type="EMBL" id="KAF2893063.1"/>
    </source>
</evidence>
<evidence type="ECO:0000256" key="6">
    <source>
        <dbReference type="ARBA" id="ARBA00022840"/>
    </source>
</evidence>
<keyword evidence="3" id="KW-0227">DNA damage</keyword>
<keyword evidence="5" id="KW-0347">Helicase</keyword>
<keyword evidence="13" id="KW-1185">Reference proteome</keyword>
<gene>
    <name evidence="12" type="ORF">ILUMI_13109</name>
</gene>
<dbReference type="GO" id="GO:0005524">
    <property type="term" value="F:ATP binding"/>
    <property type="evidence" value="ECO:0007669"/>
    <property type="project" value="UniProtKB-KW"/>
</dbReference>
<dbReference type="SUPFAM" id="SSF100939">
    <property type="entry name" value="SPOC domain-like"/>
    <property type="match status" value="1"/>
</dbReference>
<comment type="subcellular location">
    <subcellularLocation>
        <location evidence="1">Nucleus</location>
    </subcellularLocation>
</comment>
<reference evidence="12" key="1">
    <citation type="submission" date="2019-08" db="EMBL/GenBank/DDBJ databases">
        <title>The genome of the North American firefly Photinus pyralis.</title>
        <authorList>
            <consortium name="Photinus pyralis genome working group"/>
            <person name="Fallon T.R."/>
            <person name="Sander Lower S.E."/>
            <person name="Weng J.-K."/>
        </authorList>
    </citation>
    <scope>NUCLEOTIDE SEQUENCE</scope>
    <source>
        <strain evidence="12">TRF0915ILg1</strain>
        <tissue evidence="12">Whole body</tissue>
    </source>
</reference>
<keyword evidence="7" id="KW-0238">DNA-binding</keyword>
<sequence length="509" mass="57848">MPPAAKRNASVILFDVNTSEEFAEAARKCLLNICASKWFMESKDVTKLMLLNTAQTRNKINAKFDGKCPHVYTATDVIVSYNPNEVRPHIEGDIAKAEADWLMGLAAAIEELKDEFLESKGVMTLQLLFITDLSTPVAEKEKRITFVIDNLNKMKVFLYILGPEVKIPHCMATFEDIKKWTKNIEFIASEEENANLRIAKRIIEHTNGIICDLKVGQELFKCYSNRWGLQAWKVPLTIGSSFTSSAAMTRFIRSSTGPKFKSSSSGTWEWHLVDDVSETVGYDNVIGGVFRHEKFVPLPEDVKKNFKYFGERCFKIIGFTDKRNISELYLQDNGSQYVESNGSNNFRLLVHVLNNQNKCIVAKQVYNRNCKPRILVLLPDAEKEILISAELPYADNMKVNFTEQNLEEAPELDKSNPAVDAMYEYLQKLDITDSNNLDENGSVKVPLAASLMDSIKLNVVAQRCLQKYLGNEINFEETNIEVPQLVNDTSDYSQYLPVRPKKEKDRTDD</sequence>
<evidence type="ECO:0000256" key="5">
    <source>
        <dbReference type="ARBA" id="ARBA00022806"/>
    </source>
</evidence>
<keyword evidence="4" id="KW-0378">Hydrolase</keyword>
<dbReference type="GO" id="GO:0000723">
    <property type="term" value="P:telomere maintenance"/>
    <property type="evidence" value="ECO:0007669"/>
    <property type="project" value="TreeGrafter"/>
</dbReference>
<dbReference type="InterPro" id="IPR006164">
    <property type="entry name" value="DNA_bd_Ku70/Ku80"/>
</dbReference>
<dbReference type="GO" id="GO:0006310">
    <property type="term" value="P:DNA recombination"/>
    <property type="evidence" value="ECO:0007669"/>
    <property type="project" value="UniProtKB-KW"/>
</dbReference>
<dbReference type="GO" id="GO:0003690">
    <property type="term" value="F:double-stranded DNA binding"/>
    <property type="evidence" value="ECO:0007669"/>
    <property type="project" value="TreeGrafter"/>
</dbReference>
<keyword evidence="9" id="KW-0234">DNA repair</keyword>
<evidence type="ECO:0000256" key="3">
    <source>
        <dbReference type="ARBA" id="ARBA00022763"/>
    </source>
</evidence>
<dbReference type="SMART" id="SM00559">
    <property type="entry name" value="Ku78"/>
    <property type="match status" value="1"/>
</dbReference>
<dbReference type="OrthoDB" id="30826at2759"/>
<dbReference type="InterPro" id="IPR036465">
    <property type="entry name" value="vWFA_dom_sf"/>
</dbReference>
<evidence type="ECO:0000256" key="7">
    <source>
        <dbReference type="ARBA" id="ARBA00023125"/>
    </source>
</evidence>
<dbReference type="GO" id="GO:0016787">
    <property type="term" value="F:hydrolase activity"/>
    <property type="evidence" value="ECO:0007669"/>
    <property type="project" value="UniProtKB-KW"/>
</dbReference>
<evidence type="ECO:0000256" key="8">
    <source>
        <dbReference type="ARBA" id="ARBA00023172"/>
    </source>
</evidence>
<organism evidence="12 13">
    <name type="scientific">Ignelater luminosus</name>
    <name type="common">Cucubano</name>
    <name type="synonym">Pyrophorus luminosus</name>
    <dbReference type="NCBI Taxonomy" id="2038154"/>
    <lineage>
        <taxon>Eukaryota</taxon>
        <taxon>Metazoa</taxon>
        <taxon>Ecdysozoa</taxon>
        <taxon>Arthropoda</taxon>
        <taxon>Hexapoda</taxon>
        <taxon>Insecta</taxon>
        <taxon>Pterygota</taxon>
        <taxon>Neoptera</taxon>
        <taxon>Endopterygota</taxon>
        <taxon>Coleoptera</taxon>
        <taxon>Polyphaga</taxon>
        <taxon>Elateriformia</taxon>
        <taxon>Elateroidea</taxon>
        <taxon>Elateridae</taxon>
        <taxon>Agrypninae</taxon>
        <taxon>Pyrophorini</taxon>
        <taxon>Ignelater</taxon>
    </lineage>
</organism>
<dbReference type="EMBL" id="VTPC01008271">
    <property type="protein sequence ID" value="KAF2893063.1"/>
    <property type="molecule type" value="Genomic_DNA"/>
</dbReference>
<dbReference type="SUPFAM" id="SSF53300">
    <property type="entry name" value="vWA-like"/>
    <property type="match status" value="1"/>
</dbReference>
<dbReference type="GO" id="GO:0006303">
    <property type="term" value="P:double-strand break repair via nonhomologous end joining"/>
    <property type="evidence" value="ECO:0007669"/>
    <property type="project" value="InterPro"/>
</dbReference>
<name>A0A8K0CSV9_IGNLU</name>
<dbReference type="AlphaFoldDB" id="A0A8K0CSV9"/>
<evidence type="ECO:0000256" key="10">
    <source>
        <dbReference type="ARBA" id="ARBA00023242"/>
    </source>
</evidence>
<dbReference type="Proteomes" id="UP000801492">
    <property type="component" value="Unassembled WGS sequence"/>
</dbReference>
<accession>A0A8K0CSV9</accession>
<protein>
    <recommendedName>
        <fullName evidence="11">Ku domain-containing protein</fullName>
    </recommendedName>
</protein>
<dbReference type="Gene3D" id="3.40.50.410">
    <property type="entry name" value="von Willebrand factor, type A domain"/>
    <property type="match status" value="1"/>
</dbReference>
<dbReference type="PANTHER" id="PTHR12604">
    <property type="entry name" value="KU AUTOANTIGEN DNA HELICASE"/>
    <property type="match status" value="1"/>
</dbReference>
<evidence type="ECO:0000256" key="1">
    <source>
        <dbReference type="ARBA" id="ARBA00004123"/>
    </source>
</evidence>
<keyword evidence="2" id="KW-0547">Nucleotide-binding</keyword>
<keyword evidence="6" id="KW-0067">ATP-binding</keyword>
<dbReference type="InterPro" id="IPR016194">
    <property type="entry name" value="SPOC-like_C_dom_sf"/>
</dbReference>
<dbReference type="Pfam" id="PF02735">
    <property type="entry name" value="Ku"/>
    <property type="match status" value="1"/>
</dbReference>
<evidence type="ECO:0000259" key="11">
    <source>
        <dbReference type="SMART" id="SM00559"/>
    </source>
</evidence>
<comment type="caution">
    <text evidence="12">The sequence shown here is derived from an EMBL/GenBank/DDBJ whole genome shotgun (WGS) entry which is preliminary data.</text>
</comment>
<dbReference type="GO" id="GO:0004386">
    <property type="term" value="F:helicase activity"/>
    <property type="evidence" value="ECO:0007669"/>
    <property type="project" value="UniProtKB-KW"/>
</dbReference>
<evidence type="ECO:0000256" key="4">
    <source>
        <dbReference type="ARBA" id="ARBA00022801"/>
    </source>
</evidence>
<dbReference type="PANTHER" id="PTHR12604:SF4">
    <property type="entry name" value="X-RAY REPAIR CROSS-COMPLEMENTING PROTEIN 5"/>
    <property type="match status" value="1"/>
</dbReference>
<dbReference type="Gene3D" id="2.40.290.10">
    <property type="match status" value="1"/>
</dbReference>
<proteinExistence type="predicted"/>
<keyword evidence="10" id="KW-0539">Nucleus</keyword>
<evidence type="ECO:0000256" key="2">
    <source>
        <dbReference type="ARBA" id="ARBA00022741"/>
    </source>
</evidence>